<reference evidence="7 8" key="1">
    <citation type="journal article" date="2016" name="Mol. Biol. Evol.">
        <title>Comparative Genomics of Early-Diverging Mushroom-Forming Fungi Provides Insights into the Origins of Lignocellulose Decay Capabilities.</title>
        <authorList>
            <person name="Nagy L.G."/>
            <person name="Riley R."/>
            <person name="Tritt A."/>
            <person name="Adam C."/>
            <person name="Daum C."/>
            <person name="Floudas D."/>
            <person name="Sun H."/>
            <person name="Yadav J.S."/>
            <person name="Pangilinan J."/>
            <person name="Larsson K.H."/>
            <person name="Matsuura K."/>
            <person name="Barry K."/>
            <person name="Labutti K."/>
            <person name="Kuo R."/>
            <person name="Ohm R.A."/>
            <person name="Bhattacharya S.S."/>
            <person name="Shirouzu T."/>
            <person name="Yoshinaga Y."/>
            <person name="Martin F.M."/>
            <person name="Grigoriev I.V."/>
            <person name="Hibbett D.S."/>
        </authorList>
    </citation>
    <scope>NUCLEOTIDE SEQUENCE [LARGE SCALE GENOMIC DNA]</scope>
    <source>
        <strain evidence="7 8">HHB12029</strain>
    </source>
</reference>
<evidence type="ECO:0000259" key="6">
    <source>
        <dbReference type="PROSITE" id="PS50089"/>
    </source>
</evidence>
<dbReference type="InterPro" id="IPR013083">
    <property type="entry name" value="Znf_RING/FYVE/PHD"/>
</dbReference>
<dbReference type="EMBL" id="KV426207">
    <property type="protein sequence ID" value="KZV84903.1"/>
    <property type="molecule type" value="Genomic_DNA"/>
</dbReference>
<evidence type="ECO:0000256" key="2">
    <source>
        <dbReference type="ARBA" id="ARBA00022771"/>
    </source>
</evidence>
<dbReference type="Pfam" id="PF13445">
    <property type="entry name" value="zf-RING_UBOX"/>
    <property type="match status" value="1"/>
</dbReference>
<dbReference type="InterPro" id="IPR001841">
    <property type="entry name" value="Znf_RING"/>
</dbReference>
<feature type="domain" description="RING-type" evidence="6">
    <location>
        <begin position="229"/>
        <end position="288"/>
    </location>
</feature>
<keyword evidence="1" id="KW-0479">Metal-binding</keyword>
<gene>
    <name evidence="7" type="ORF">EXIGLDRAFT_841863</name>
</gene>
<feature type="compositionally biased region" description="Low complexity" evidence="5">
    <location>
        <begin position="14"/>
        <end position="29"/>
    </location>
</feature>
<feature type="region of interest" description="Disordered" evidence="5">
    <location>
        <begin position="512"/>
        <end position="571"/>
    </location>
</feature>
<dbReference type="PANTHER" id="PTHR23041">
    <property type="entry name" value="RING FINGER DOMAIN-CONTAINING"/>
    <property type="match status" value="1"/>
</dbReference>
<evidence type="ECO:0000256" key="5">
    <source>
        <dbReference type="SAM" id="MobiDB-lite"/>
    </source>
</evidence>
<feature type="compositionally biased region" description="Basic and acidic residues" evidence="5">
    <location>
        <begin position="559"/>
        <end position="571"/>
    </location>
</feature>
<dbReference type="SMART" id="SM00184">
    <property type="entry name" value="RING"/>
    <property type="match status" value="1"/>
</dbReference>
<dbReference type="STRING" id="1314781.A0A165DMG4"/>
<accession>A0A165DMG4</accession>
<feature type="region of interest" description="Disordered" evidence="5">
    <location>
        <begin position="390"/>
        <end position="421"/>
    </location>
</feature>
<evidence type="ECO:0000256" key="3">
    <source>
        <dbReference type="ARBA" id="ARBA00022833"/>
    </source>
</evidence>
<protein>
    <recommendedName>
        <fullName evidence="6">RING-type domain-containing protein</fullName>
    </recommendedName>
</protein>
<dbReference type="PANTHER" id="PTHR23041:SF78">
    <property type="entry name" value="E3 UBIQUITIN-PROTEIN LIGASE RNF4"/>
    <property type="match status" value="1"/>
</dbReference>
<feature type="compositionally biased region" description="Basic residues" evidence="5">
    <location>
        <begin position="97"/>
        <end position="109"/>
    </location>
</feature>
<keyword evidence="8" id="KW-1185">Reference proteome</keyword>
<dbReference type="OrthoDB" id="6105938at2759"/>
<dbReference type="AlphaFoldDB" id="A0A165DMG4"/>
<evidence type="ECO:0000256" key="1">
    <source>
        <dbReference type="ARBA" id="ARBA00022723"/>
    </source>
</evidence>
<dbReference type="Gene3D" id="3.30.40.10">
    <property type="entry name" value="Zinc/RING finger domain, C3HC4 (zinc finger)"/>
    <property type="match status" value="1"/>
</dbReference>
<proteinExistence type="predicted"/>
<evidence type="ECO:0000313" key="7">
    <source>
        <dbReference type="EMBL" id="KZV84903.1"/>
    </source>
</evidence>
<feature type="compositionally biased region" description="Polar residues" evidence="5">
    <location>
        <begin position="113"/>
        <end position="127"/>
    </location>
</feature>
<dbReference type="SUPFAM" id="SSF57850">
    <property type="entry name" value="RING/U-box"/>
    <property type="match status" value="1"/>
</dbReference>
<evidence type="ECO:0000313" key="8">
    <source>
        <dbReference type="Proteomes" id="UP000077266"/>
    </source>
</evidence>
<feature type="compositionally biased region" description="Acidic residues" evidence="5">
    <location>
        <begin position="390"/>
        <end position="400"/>
    </location>
</feature>
<dbReference type="InterPro" id="IPR047134">
    <property type="entry name" value="RNF4"/>
</dbReference>
<dbReference type="GO" id="GO:0008270">
    <property type="term" value="F:zinc ion binding"/>
    <property type="evidence" value="ECO:0007669"/>
    <property type="project" value="UniProtKB-KW"/>
</dbReference>
<dbReference type="PROSITE" id="PS50089">
    <property type="entry name" value="ZF_RING_2"/>
    <property type="match status" value="1"/>
</dbReference>
<feature type="compositionally biased region" description="Acidic residues" evidence="5">
    <location>
        <begin position="408"/>
        <end position="418"/>
    </location>
</feature>
<organism evidence="7 8">
    <name type="scientific">Exidia glandulosa HHB12029</name>
    <dbReference type="NCBI Taxonomy" id="1314781"/>
    <lineage>
        <taxon>Eukaryota</taxon>
        <taxon>Fungi</taxon>
        <taxon>Dikarya</taxon>
        <taxon>Basidiomycota</taxon>
        <taxon>Agaricomycotina</taxon>
        <taxon>Agaricomycetes</taxon>
        <taxon>Auriculariales</taxon>
        <taxon>Exidiaceae</taxon>
        <taxon>Exidia</taxon>
    </lineage>
</organism>
<dbReference type="InterPro" id="IPR027370">
    <property type="entry name" value="Znf-RING_euk"/>
</dbReference>
<sequence>MPSTLRASRQSKPASAATSQDQAQAGSSKSRSRSRSGKRSAASAHSDAEADNDKPSSRKRQKRQADDGELSVASTISSTATDKQQEELELVVVRQPRAPRRARRNRARKSNAGAGSSRTTSSVSTPASRVDRDDDEEDRPHDETPKAKTKNGAKSPLAKDFAPHLPQLQIYNAVPVKPEVEETAVGDVSPGVASMEAEILTLKRLLSEKEQVIDRQHSALSAVHTTLQCQVCLELLTRPFVMSKCGHVCCQECLESWFTHAPQGDMALMDDGAERPLHARRKTCPHCRERVTTAPTPIYLVKNLVSIMNVPNILDKTSPRAATREPSVLPGAADDGNPFAKFFAPDRQHNMPFFDHEDGGIMRCESCFHEVWDGQCTVCGRVYDFDADGNEWDDEGSVDGLDDHELDPSDDEDDDSEGSLDGFIEHEGVIAPPFNILAHLFGSIQDLDNEDDEDEEELDHLGLMAHPVVEVHEISSSDEEGGPHIDEYNSALEDAEMSDEEDAVVTAPRRLNSRIIYDDSEEEDDLEIGHESVTDDQDDSLRDAASLQSQLSEEEYWSDDGRSHGGSDEEW</sequence>
<feature type="compositionally biased region" description="Polar residues" evidence="5">
    <location>
        <begin position="72"/>
        <end position="82"/>
    </location>
</feature>
<feature type="compositionally biased region" description="Polar residues" evidence="5">
    <location>
        <begin position="1"/>
        <end position="13"/>
    </location>
</feature>
<keyword evidence="2 4" id="KW-0863">Zinc-finger</keyword>
<dbReference type="Proteomes" id="UP000077266">
    <property type="component" value="Unassembled WGS sequence"/>
</dbReference>
<name>A0A165DMG4_EXIGL</name>
<dbReference type="InParanoid" id="A0A165DMG4"/>
<feature type="compositionally biased region" description="Basic and acidic residues" evidence="5">
    <location>
        <begin position="46"/>
        <end position="56"/>
    </location>
</feature>
<feature type="region of interest" description="Disordered" evidence="5">
    <location>
        <begin position="1"/>
        <end position="161"/>
    </location>
</feature>
<keyword evidence="3" id="KW-0862">Zinc</keyword>
<evidence type="ECO:0000256" key="4">
    <source>
        <dbReference type="PROSITE-ProRule" id="PRU00175"/>
    </source>
</evidence>